<dbReference type="GO" id="GO:0003723">
    <property type="term" value="F:RNA binding"/>
    <property type="evidence" value="ECO:0007669"/>
    <property type="project" value="UniProtKB-UniRule"/>
</dbReference>
<evidence type="ECO:0000313" key="7">
    <source>
        <dbReference type="EMBL" id="NVK95338.1"/>
    </source>
</evidence>
<dbReference type="Pfam" id="PF01189">
    <property type="entry name" value="Methyltr_RsmB-F"/>
    <property type="match status" value="1"/>
</dbReference>
<dbReference type="InterPro" id="IPR049560">
    <property type="entry name" value="MeTrfase_RsmB-F_NOP2_cat"/>
</dbReference>
<dbReference type="InterPro" id="IPR023267">
    <property type="entry name" value="RCMT"/>
</dbReference>
<feature type="binding site" evidence="5">
    <location>
        <position position="273"/>
    </location>
    <ligand>
        <name>S-adenosyl-L-methionine</name>
        <dbReference type="ChEBI" id="CHEBI:59789"/>
    </ligand>
</feature>
<dbReference type="PANTHER" id="PTHR22807">
    <property type="entry name" value="NOP2 YEAST -RELATED NOL1/NOP2/FMU SUN DOMAIN-CONTAINING"/>
    <property type="match status" value="1"/>
</dbReference>
<dbReference type="Gene3D" id="3.40.50.150">
    <property type="entry name" value="Vaccinia Virus protein VP39"/>
    <property type="match status" value="1"/>
</dbReference>
<comment type="caution">
    <text evidence="5">Lacks conserved residue(s) required for the propagation of feature annotation.</text>
</comment>
<dbReference type="InterPro" id="IPR029063">
    <property type="entry name" value="SAM-dependent_MTases_sf"/>
</dbReference>
<keyword evidence="4 5" id="KW-0694">RNA-binding</keyword>
<dbReference type="InterPro" id="IPR054728">
    <property type="entry name" value="RsmB-like_ferredoxin"/>
</dbReference>
<evidence type="ECO:0000256" key="4">
    <source>
        <dbReference type="ARBA" id="ARBA00022884"/>
    </source>
</evidence>
<organism evidence="7 8">
    <name type="scientific">Ruegeria pomeroyi</name>
    <dbReference type="NCBI Taxonomy" id="89184"/>
    <lineage>
        <taxon>Bacteria</taxon>
        <taxon>Pseudomonadati</taxon>
        <taxon>Pseudomonadota</taxon>
        <taxon>Alphaproteobacteria</taxon>
        <taxon>Rhodobacterales</taxon>
        <taxon>Roseobacteraceae</taxon>
        <taxon>Ruegeria</taxon>
    </lineage>
</organism>
<name>A0A850LBQ8_9RHOB</name>
<feature type="domain" description="SAM-dependent MTase RsmB/NOP-type" evidence="6">
    <location>
        <begin position="136"/>
        <end position="391"/>
    </location>
</feature>
<dbReference type="OMA" id="PDAKWKL"/>
<reference evidence="7 8" key="1">
    <citation type="journal article" date="2020" name="Proc. Natl. Acad. Sci. U.S.A.">
        <title>Ecological drivers of bacterial community assembly in synthetic phycospheres.</title>
        <authorList>
            <person name="Fu H."/>
            <person name="Uchimiya M."/>
            <person name="Gore J."/>
            <person name="Moran M.A."/>
        </authorList>
    </citation>
    <scope>NUCLEOTIDE SEQUENCE [LARGE SCALE GENOMIC DNA]</scope>
    <source>
        <strain evidence="7">HF-Din03</strain>
    </source>
</reference>
<comment type="caution">
    <text evidence="7">The sequence shown here is derived from an EMBL/GenBank/DDBJ whole genome shotgun (WGS) entry which is preliminary data.</text>
</comment>
<sequence>MTPAARLQSAIEVLDEILAGKPAEQALTGWARRSRFAGSKDRAALRDHVFDALRARRSFAARGGAETGRGLILGLCRAQGLAVADLFTGIGHAPAPLTPEEQAGGRDPAPGAEAADIPDWLWPRFEASLGARAEAAGQVMQSRAPVHLRVNTARTDRASAIAALAGEGIVAQPHPACDTALEVTEGARGIARSAAYLDGLVELQDAASQAIVAALPLAPGMRVLDYCAGGGGKTLALAAVPGIEVFAHDAAPQRMRDLPARAARAGAQVRLLDTAEAARMAPFDLVLADAPCSGSGSWRRAPAGKWELSEEKFAALLAVQREILHCAAALTAPGGVLAYATCSMLSEENDGAVQAFLDTGGWKLDDCHRWDVLSGTDGFFLALLTRTHSEF</sequence>
<proteinExistence type="inferred from homology"/>
<dbReference type="PANTHER" id="PTHR22807:SF53">
    <property type="entry name" value="RIBOSOMAL RNA SMALL SUBUNIT METHYLTRANSFERASE B-RELATED"/>
    <property type="match status" value="1"/>
</dbReference>
<dbReference type="PRINTS" id="PR02008">
    <property type="entry name" value="RCMTFAMILY"/>
</dbReference>
<dbReference type="RefSeq" id="WP_011047764.1">
    <property type="nucleotide sequence ID" value="NZ_CP076685.1"/>
</dbReference>
<evidence type="ECO:0000256" key="1">
    <source>
        <dbReference type="ARBA" id="ARBA00022603"/>
    </source>
</evidence>
<dbReference type="GO" id="GO:0008173">
    <property type="term" value="F:RNA methyltransferase activity"/>
    <property type="evidence" value="ECO:0007669"/>
    <property type="project" value="InterPro"/>
</dbReference>
<dbReference type="InterPro" id="IPR001678">
    <property type="entry name" value="MeTrfase_RsmB-F_NOP2_dom"/>
</dbReference>
<dbReference type="Proteomes" id="UP000565723">
    <property type="component" value="Unassembled WGS sequence"/>
</dbReference>
<keyword evidence="1 5" id="KW-0489">Methyltransferase</keyword>
<dbReference type="GO" id="GO:0001510">
    <property type="term" value="P:RNA methylation"/>
    <property type="evidence" value="ECO:0007669"/>
    <property type="project" value="InterPro"/>
</dbReference>
<dbReference type="Gene3D" id="3.30.70.1170">
    <property type="entry name" value="Sun protein, domain 3"/>
    <property type="match status" value="1"/>
</dbReference>
<evidence type="ECO:0000256" key="3">
    <source>
        <dbReference type="ARBA" id="ARBA00022691"/>
    </source>
</evidence>
<keyword evidence="3 5" id="KW-0949">S-adenosyl-L-methionine</keyword>
<feature type="binding site" evidence="5">
    <location>
        <position position="289"/>
    </location>
    <ligand>
        <name>S-adenosyl-L-methionine</name>
        <dbReference type="ChEBI" id="CHEBI:59789"/>
    </ligand>
</feature>
<dbReference type="CDD" id="cd02440">
    <property type="entry name" value="AdoMet_MTases"/>
    <property type="match status" value="1"/>
</dbReference>
<evidence type="ECO:0000256" key="2">
    <source>
        <dbReference type="ARBA" id="ARBA00022679"/>
    </source>
</evidence>
<dbReference type="SUPFAM" id="SSF53335">
    <property type="entry name" value="S-adenosyl-L-methionine-dependent methyltransferases"/>
    <property type="match status" value="1"/>
</dbReference>
<dbReference type="EMBL" id="JABXIY010000002">
    <property type="protein sequence ID" value="NVK95338.1"/>
    <property type="molecule type" value="Genomic_DNA"/>
</dbReference>
<evidence type="ECO:0000259" key="6">
    <source>
        <dbReference type="PROSITE" id="PS51686"/>
    </source>
</evidence>
<comment type="similarity">
    <text evidence="5">Belongs to the class I-like SAM-binding methyltransferase superfamily. RsmB/NOP family.</text>
</comment>
<evidence type="ECO:0000256" key="5">
    <source>
        <dbReference type="PROSITE-ProRule" id="PRU01023"/>
    </source>
</evidence>
<dbReference type="PROSITE" id="PS51686">
    <property type="entry name" value="SAM_MT_RSMB_NOP"/>
    <property type="match status" value="1"/>
</dbReference>
<feature type="active site" description="Nucleophile" evidence="5">
    <location>
        <position position="342"/>
    </location>
</feature>
<dbReference type="Pfam" id="PF22458">
    <property type="entry name" value="RsmF-B_ferredox"/>
    <property type="match status" value="1"/>
</dbReference>
<feature type="binding site" evidence="5">
    <location>
        <position position="249"/>
    </location>
    <ligand>
        <name>S-adenosyl-L-methionine</name>
        <dbReference type="ChEBI" id="CHEBI:59789"/>
    </ligand>
</feature>
<evidence type="ECO:0000313" key="8">
    <source>
        <dbReference type="Proteomes" id="UP000565723"/>
    </source>
</evidence>
<gene>
    <name evidence="7" type="ORF">HW564_00280</name>
</gene>
<keyword evidence="2 5" id="KW-0808">Transferase</keyword>
<dbReference type="AlphaFoldDB" id="A0A850LBQ8"/>
<protein>
    <submittedName>
        <fullName evidence="7">RsmB/NOP family class I SAM-dependent RNA methyltransferase</fullName>
    </submittedName>
</protein>
<accession>A0A850LBQ8</accession>